<evidence type="ECO:0000256" key="3">
    <source>
        <dbReference type="SAM" id="SignalP"/>
    </source>
</evidence>
<evidence type="ECO:0000256" key="1">
    <source>
        <dbReference type="SAM" id="MobiDB-lite"/>
    </source>
</evidence>
<keyword evidence="2" id="KW-0812">Transmembrane</keyword>
<dbReference type="Proteomes" id="UP000799770">
    <property type="component" value="Unassembled WGS sequence"/>
</dbReference>
<feature type="transmembrane region" description="Helical" evidence="2">
    <location>
        <begin position="185"/>
        <end position="208"/>
    </location>
</feature>
<organism evidence="4 5">
    <name type="scientific">Lophiotrema nucula</name>
    <dbReference type="NCBI Taxonomy" id="690887"/>
    <lineage>
        <taxon>Eukaryota</taxon>
        <taxon>Fungi</taxon>
        <taxon>Dikarya</taxon>
        <taxon>Ascomycota</taxon>
        <taxon>Pezizomycotina</taxon>
        <taxon>Dothideomycetes</taxon>
        <taxon>Pleosporomycetidae</taxon>
        <taxon>Pleosporales</taxon>
        <taxon>Lophiotremataceae</taxon>
        <taxon>Lophiotrema</taxon>
    </lineage>
</organism>
<evidence type="ECO:0000256" key="2">
    <source>
        <dbReference type="SAM" id="Phobius"/>
    </source>
</evidence>
<feature type="compositionally biased region" description="Low complexity" evidence="1">
    <location>
        <begin position="149"/>
        <end position="171"/>
    </location>
</feature>
<dbReference type="EMBL" id="ML977319">
    <property type="protein sequence ID" value="KAF2117243.1"/>
    <property type="molecule type" value="Genomic_DNA"/>
</dbReference>
<evidence type="ECO:0000313" key="5">
    <source>
        <dbReference type="Proteomes" id="UP000799770"/>
    </source>
</evidence>
<name>A0A6A5ZE74_9PLEO</name>
<feature type="compositionally biased region" description="Polar residues" evidence="1">
    <location>
        <begin position="121"/>
        <end position="134"/>
    </location>
</feature>
<feature type="chain" id="PRO_5025618071" description="Mid2 domain-containing protein" evidence="3">
    <location>
        <begin position="23"/>
        <end position="284"/>
    </location>
</feature>
<feature type="region of interest" description="Disordered" evidence="1">
    <location>
        <begin position="244"/>
        <end position="263"/>
    </location>
</feature>
<dbReference type="AlphaFoldDB" id="A0A6A5ZE74"/>
<keyword evidence="2" id="KW-1133">Transmembrane helix</keyword>
<gene>
    <name evidence="4" type="ORF">BDV96DRAFT_644669</name>
</gene>
<keyword evidence="3" id="KW-0732">Signal</keyword>
<keyword evidence="2" id="KW-0472">Membrane</keyword>
<proteinExistence type="predicted"/>
<dbReference type="OrthoDB" id="5421290at2759"/>
<evidence type="ECO:0008006" key="6">
    <source>
        <dbReference type="Google" id="ProtNLM"/>
    </source>
</evidence>
<keyword evidence="5" id="KW-1185">Reference proteome</keyword>
<feature type="signal peptide" evidence="3">
    <location>
        <begin position="1"/>
        <end position="22"/>
    </location>
</feature>
<sequence>MASHHPCILALLLPPLLPSAHTAQITAGPLAPASIYTLIEYSTARPCAADRLWDNGGIPCGAGRFYNDLVLALGYGCGAINACYCSTGLCDGVGAVGPDVSSMLGLYGGYCATANVGFSTSAPTSRDATKTTSAEELAETTGEVFGTKASATASSASRTSTPTSTSTATSTPEAKEDEGLSKSDIIALATGLGVGIPSLIIAVVALVIQLRKRSGRNTLDSGPSSPMESQIHVLRTLTSLQAQTPPRTNVPLPYQHPHQSSFQNLAPAGSQVHQLAGQVGGSWE</sequence>
<protein>
    <recommendedName>
        <fullName evidence="6">Mid2 domain-containing protein</fullName>
    </recommendedName>
</protein>
<evidence type="ECO:0000313" key="4">
    <source>
        <dbReference type="EMBL" id="KAF2117243.1"/>
    </source>
</evidence>
<reference evidence="4" key="1">
    <citation type="journal article" date="2020" name="Stud. Mycol.">
        <title>101 Dothideomycetes genomes: a test case for predicting lifestyles and emergence of pathogens.</title>
        <authorList>
            <person name="Haridas S."/>
            <person name="Albert R."/>
            <person name="Binder M."/>
            <person name="Bloem J."/>
            <person name="Labutti K."/>
            <person name="Salamov A."/>
            <person name="Andreopoulos B."/>
            <person name="Baker S."/>
            <person name="Barry K."/>
            <person name="Bills G."/>
            <person name="Bluhm B."/>
            <person name="Cannon C."/>
            <person name="Castanera R."/>
            <person name="Culley D."/>
            <person name="Daum C."/>
            <person name="Ezra D."/>
            <person name="Gonzalez J."/>
            <person name="Henrissat B."/>
            <person name="Kuo A."/>
            <person name="Liang C."/>
            <person name="Lipzen A."/>
            <person name="Lutzoni F."/>
            <person name="Magnuson J."/>
            <person name="Mondo S."/>
            <person name="Nolan M."/>
            <person name="Ohm R."/>
            <person name="Pangilinan J."/>
            <person name="Park H.-J."/>
            <person name="Ramirez L."/>
            <person name="Alfaro M."/>
            <person name="Sun H."/>
            <person name="Tritt A."/>
            <person name="Yoshinaga Y."/>
            <person name="Zwiers L.-H."/>
            <person name="Turgeon B."/>
            <person name="Goodwin S."/>
            <person name="Spatafora J."/>
            <person name="Crous P."/>
            <person name="Grigoriev I."/>
        </authorList>
    </citation>
    <scope>NUCLEOTIDE SEQUENCE</scope>
    <source>
        <strain evidence="4">CBS 627.86</strain>
    </source>
</reference>
<feature type="region of interest" description="Disordered" evidence="1">
    <location>
        <begin position="121"/>
        <end position="180"/>
    </location>
</feature>
<accession>A0A6A5ZE74</accession>